<keyword evidence="2" id="KW-1185">Reference proteome</keyword>
<dbReference type="Proteomes" id="UP000664132">
    <property type="component" value="Unassembled WGS sequence"/>
</dbReference>
<organism evidence="1 2">
    <name type="scientific">Cadophora malorum</name>
    <dbReference type="NCBI Taxonomy" id="108018"/>
    <lineage>
        <taxon>Eukaryota</taxon>
        <taxon>Fungi</taxon>
        <taxon>Dikarya</taxon>
        <taxon>Ascomycota</taxon>
        <taxon>Pezizomycotina</taxon>
        <taxon>Leotiomycetes</taxon>
        <taxon>Helotiales</taxon>
        <taxon>Ploettnerulaceae</taxon>
        <taxon>Cadophora</taxon>
    </lineage>
</organism>
<comment type="caution">
    <text evidence="1">The sequence shown here is derived from an EMBL/GenBank/DDBJ whole genome shotgun (WGS) entry which is preliminary data.</text>
</comment>
<dbReference type="OrthoDB" id="10507875at2759"/>
<gene>
    <name evidence="1" type="ORF">IFR04_006605</name>
</gene>
<reference evidence="1" key="1">
    <citation type="submission" date="2021-02" db="EMBL/GenBank/DDBJ databases">
        <title>Genome sequence Cadophora malorum strain M34.</title>
        <authorList>
            <person name="Stefanovic E."/>
            <person name="Vu D."/>
            <person name="Scully C."/>
            <person name="Dijksterhuis J."/>
            <person name="Roader J."/>
            <person name="Houbraken J."/>
        </authorList>
    </citation>
    <scope>NUCLEOTIDE SEQUENCE</scope>
    <source>
        <strain evidence="1">M34</strain>
    </source>
</reference>
<name>A0A8H7TJ83_9HELO</name>
<dbReference type="AlphaFoldDB" id="A0A8H7TJ83"/>
<proteinExistence type="predicted"/>
<dbReference type="EMBL" id="JAFJYH010000088">
    <property type="protein sequence ID" value="KAG4420227.1"/>
    <property type="molecule type" value="Genomic_DNA"/>
</dbReference>
<sequence>MARDGAYAFRTLQLVTCHCCWEELGDMETVSDLAYSCDRVQAKNCGCGYAHDRSVVRSVNANADCHLIVLPSGPVGCSQDIGGWASASASESVNEGGYVHGHGYGSLPMLAEHKMKPFCALEISCDSGKSYRAVKPVQDPPLFLPAYVA</sequence>
<evidence type="ECO:0000313" key="1">
    <source>
        <dbReference type="EMBL" id="KAG4420227.1"/>
    </source>
</evidence>
<protein>
    <submittedName>
        <fullName evidence="1">Uncharacterized protein</fullName>
    </submittedName>
</protein>
<evidence type="ECO:0000313" key="2">
    <source>
        <dbReference type="Proteomes" id="UP000664132"/>
    </source>
</evidence>
<accession>A0A8H7TJ83</accession>